<dbReference type="Gene3D" id="3.40.50.720">
    <property type="entry name" value="NAD(P)-binding Rossmann-like Domain"/>
    <property type="match status" value="1"/>
</dbReference>
<evidence type="ECO:0000313" key="3">
    <source>
        <dbReference type="Proteomes" id="UP000198577"/>
    </source>
</evidence>
<dbReference type="InterPro" id="IPR035985">
    <property type="entry name" value="Ubiquitin-activating_enz"/>
</dbReference>
<dbReference type="EMBL" id="FOXR01000011">
    <property type="protein sequence ID" value="SFQ07950.1"/>
    <property type="molecule type" value="Genomic_DNA"/>
</dbReference>
<dbReference type="PANTHER" id="PTHR43267">
    <property type="entry name" value="TRNA THREONYLCARBAMOYLADENOSINE DEHYDRATASE"/>
    <property type="match status" value="1"/>
</dbReference>
<dbReference type="PANTHER" id="PTHR43267:SF1">
    <property type="entry name" value="TRNA THREONYLCARBAMOYLADENOSINE DEHYDRATASE"/>
    <property type="match status" value="1"/>
</dbReference>
<evidence type="ECO:0000259" key="1">
    <source>
        <dbReference type="Pfam" id="PF00899"/>
    </source>
</evidence>
<proteinExistence type="predicted"/>
<feature type="domain" description="THIF-type NAD/FAD binding fold" evidence="1">
    <location>
        <begin position="22"/>
        <end position="266"/>
    </location>
</feature>
<keyword evidence="3" id="KW-1185">Reference proteome</keyword>
<reference evidence="2 3" key="1">
    <citation type="submission" date="2016-10" db="EMBL/GenBank/DDBJ databases">
        <authorList>
            <person name="de Groot N.N."/>
        </authorList>
    </citation>
    <scope>NUCLEOTIDE SEQUENCE [LARGE SCALE GENOMIC DNA]</scope>
    <source>
        <strain evidence="2 3">DSM 20678</strain>
    </source>
</reference>
<name>A0A1I5VKF1_9FIRM</name>
<dbReference type="GO" id="GO:0008641">
    <property type="term" value="F:ubiquitin-like modifier activating enzyme activity"/>
    <property type="evidence" value="ECO:0007669"/>
    <property type="project" value="InterPro"/>
</dbReference>
<dbReference type="GO" id="GO:0061503">
    <property type="term" value="F:tRNA threonylcarbamoyladenosine dehydratase"/>
    <property type="evidence" value="ECO:0007669"/>
    <property type="project" value="TreeGrafter"/>
</dbReference>
<sequence length="271" mass="29385">MVKYNDNAGDDMLHAFIRTQWLIGEQALKKLNSSAVAVFGIGGVGSFATEALARCGVGTLILVDHDRVCPSNINRQIHADVTTIGRPKVEVMKERLLKINPALNVICRAAFYGPDTADELLDIGCDYVIDAIDTIGSKIDLVVRCKQKGIPIISSMGTGNKMDPTAFRVGDIYQTSVDPIAKIMRRELKKRGIDSLKVVYSTEPPIKPRYTSAAFDGRGDSNNESRAEGVIAQAGGRKHPPGSISFVPPVVGFIIASEVVKDLIDWPHGVR</sequence>
<dbReference type="CDD" id="cd00755">
    <property type="entry name" value="YgdL_like"/>
    <property type="match status" value="1"/>
</dbReference>
<evidence type="ECO:0000313" key="2">
    <source>
        <dbReference type="EMBL" id="SFQ07950.1"/>
    </source>
</evidence>
<dbReference type="Proteomes" id="UP000198577">
    <property type="component" value="Unassembled WGS sequence"/>
</dbReference>
<dbReference type="SUPFAM" id="SSF69572">
    <property type="entry name" value="Activating enzymes of the ubiquitin-like proteins"/>
    <property type="match status" value="1"/>
</dbReference>
<dbReference type="Pfam" id="PF00899">
    <property type="entry name" value="ThiF"/>
    <property type="match status" value="1"/>
</dbReference>
<accession>A0A1I5VKF1</accession>
<organism evidence="2 3">
    <name type="scientific">Caldicoprobacter faecalis</name>
    <dbReference type="NCBI Taxonomy" id="937334"/>
    <lineage>
        <taxon>Bacteria</taxon>
        <taxon>Bacillati</taxon>
        <taxon>Bacillota</taxon>
        <taxon>Clostridia</taxon>
        <taxon>Caldicoprobacterales</taxon>
        <taxon>Caldicoprobacteraceae</taxon>
        <taxon>Caldicoprobacter</taxon>
    </lineage>
</organism>
<dbReference type="GO" id="GO:0061504">
    <property type="term" value="P:cyclic threonylcarbamoyladenosine biosynthetic process"/>
    <property type="evidence" value="ECO:0007669"/>
    <property type="project" value="TreeGrafter"/>
</dbReference>
<dbReference type="STRING" id="937334.SAMN05444406_11166"/>
<gene>
    <name evidence="2" type="ORF">SAMN05444406_11166</name>
</gene>
<dbReference type="AlphaFoldDB" id="A0A1I5VKF1"/>
<dbReference type="InterPro" id="IPR045886">
    <property type="entry name" value="ThiF/MoeB/HesA"/>
</dbReference>
<dbReference type="FunFam" id="3.40.50.720:FF:000141">
    <property type="entry name" value="tRNA threonylcarbamoyladenosine dehydratase"/>
    <property type="match status" value="1"/>
</dbReference>
<dbReference type="InterPro" id="IPR000594">
    <property type="entry name" value="ThiF_NAD_FAD-bd"/>
</dbReference>
<protein>
    <submittedName>
        <fullName evidence="2">tRNA A37 threonylcarbamoyladenosine dehydratase</fullName>
    </submittedName>
</protein>